<dbReference type="Proteomes" id="UP000029040">
    <property type="component" value="Unassembled WGS sequence"/>
</dbReference>
<proteinExistence type="predicted"/>
<name>A0A087CXX4_9BIFI</name>
<comment type="caution">
    <text evidence="1">The sequence shown here is derived from an EMBL/GenBank/DDBJ whole genome shotgun (WGS) entry which is preliminary data.</text>
</comment>
<evidence type="ECO:0000313" key="2">
    <source>
        <dbReference type="Proteomes" id="UP000029040"/>
    </source>
</evidence>
<protein>
    <submittedName>
        <fullName evidence="1">Uncharacterized protein</fullName>
    </submittedName>
</protein>
<accession>A0A087CXX4</accession>
<gene>
    <name evidence="1" type="ORF">BSAE_1759</name>
</gene>
<sequence length="62" mass="7292">MEELDILLLLITQKVLNWILSLNRLLIGLLQTRLWKSVIISARMNNFLMITKTMLKVAKRLI</sequence>
<organism evidence="1 2">
    <name type="scientific">Bifidobacterium pullorum subsp. saeculare DSM 6531 = LMG 14934</name>
    <dbReference type="NCBI Taxonomy" id="1437611"/>
    <lineage>
        <taxon>Bacteria</taxon>
        <taxon>Bacillati</taxon>
        <taxon>Actinomycetota</taxon>
        <taxon>Actinomycetes</taxon>
        <taxon>Bifidobacteriales</taxon>
        <taxon>Bifidobacteriaceae</taxon>
        <taxon>Bifidobacterium</taxon>
    </lineage>
</organism>
<dbReference type="AlphaFoldDB" id="A0A087CXX4"/>
<evidence type="ECO:0000313" key="1">
    <source>
        <dbReference type="EMBL" id="KFI88124.1"/>
    </source>
</evidence>
<dbReference type="EMBL" id="JGZM01000003">
    <property type="protein sequence ID" value="KFI88124.1"/>
    <property type="molecule type" value="Genomic_DNA"/>
</dbReference>
<reference evidence="1 2" key="1">
    <citation type="submission" date="2014-03" db="EMBL/GenBank/DDBJ databases">
        <title>Genomics of Bifidobacteria.</title>
        <authorList>
            <person name="Ventura M."/>
            <person name="Milani C."/>
            <person name="Lugli G.A."/>
        </authorList>
    </citation>
    <scope>NUCLEOTIDE SEQUENCE [LARGE SCALE GENOMIC DNA]</scope>
    <source>
        <strain evidence="1 2">LMG 14934</strain>
    </source>
</reference>